<feature type="domain" description="SLH" evidence="2">
    <location>
        <begin position="163"/>
        <end position="232"/>
    </location>
</feature>
<evidence type="ECO:0000313" key="4">
    <source>
        <dbReference type="Proteomes" id="UP000182783"/>
    </source>
</evidence>
<dbReference type="EMBL" id="FNGM01000010">
    <property type="protein sequence ID" value="SDM24981.1"/>
    <property type="molecule type" value="Genomic_DNA"/>
</dbReference>
<gene>
    <name evidence="3" type="ORF">SAMN05216191_110197</name>
</gene>
<dbReference type="Proteomes" id="UP000182783">
    <property type="component" value="Unassembled WGS sequence"/>
</dbReference>
<accession>A0A1G9RP90</accession>
<dbReference type="Pfam" id="PF00395">
    <property type="entry name" value="SLH"/>
    <property type="match status" value="2"/>
</dbReference>
<dbReference type="InterPro" id="IPR001119">
    <property type="entry name" value="SLH_dom"/>
</dbReference>
<evidence type="ECO:0000259" key="2">
    <source>
        <dbReference type="PROSITE" id="PS51272"/>
    </source>
</evidence>
<keyword evidence="1" id="KW-1133">Transmembrane helix</keyword>
<dbReference type="PROSITE" id="PS51272">
    <property type="entry name" value="SLH"/>
    <property type="match status" value="3"/>
</dbReference>
<evidence type="ECO:0000256" key="1">
    <source>
        <dbReference type="SAM" id="Phobius"/>
    </source>
</evidence>
<evidence type="ECO:0000313" key="3">
    <source>
        <dbReference type="EMBL" id="SDM24981.1"/>
    </source>
</evidence>
<dbReference type="AlphaFoldDB" id="A0A1G9RP90"/>
<protein>
    <submittedName>
        <fullName evidence="3">S-layer homology domain-containing protein</fullName>
    </submittedName>
</protein>
<sequence length="960" mass="101739">MWIWNIRLLERTAVCKENAGISLLTGEIPTVYLKLIHREGNNLLSGQKRSKRTIHTYSSKAAAVILAGTMVFGGAGAAFAATAAPAATSGANNGSAPTAAAGIFTDVKNGFWAEKHIYKLASQGIVVGNNGLFRPGDSITQQEAVLMALRFMKLQGNVQSDSNVAFPTDFKVTNYYKPYVVLAFQQGLLDKAVEMAPDNLKTSWGERKASREWVAELLIRALGKNAEAAAVSVKPTGFADDAKVTANKRGYINAAVGLGLANGLDGNRFDPQGAVTRAQLATFFSRAEAHNSLDYDNTVKGTISALQDGKLTLYNNGSTSVFNVTYSTAYFTSTVDTRINFTDLKPYTKVTVIGATYNAAYVEVTDPVQQVQTIEGVFAKVTPGTIWLDSPTGYDQYSYDGSTAFVDVNGAAISASSITAASKVALLRETFSGAGKLVKVQVTSGIVNKTANGTIQSVDTAAKSITFKTAEGATESFKWEDGTTLFSSQSAVLLPADLKTGAAVKYTVKDNLIRTVEVTSGVERTVQGAITELTGSTIVYKKADGTREVNLLGTSPAIIIPGVATPAIGDLVADATAGDNVQLTLNSSDQVTKIEVLSRQISQFTGATVVDYSAKTQLLTVTDSSGKAQLVKIDANTKLAYDGATTTSLANMGYRLAEGRKVDVVAAGQRALSVETSTKYDGTLTAVNVANRTITLKLANAQLVTLPYPQSVEIFGRTTSAITDVALDSAVTAVLADNQSGVSVLRANSSMQLEIATLDATANKLGVKWSGGTTVLNTYTLPMTDETGKSIKIGDLKVGDFVNITFNGSAPFSLKAVKLNSGQLTAVDAAAGTFTLKDYKGGAQTFSAAGGIKIIRDGSTTTSLGSLTTADRVEVRKDSDGSTIIRVLSQQNRVFWRYESGTNEILVKRASASDSNYRFVPGPNVYIHQGDTTLPVQSLKENDNIIMYFNNNILVEIAKQ</sequence>
<keyword evidence="1" id="KW-0472">Membrane</keyword>
<name>A0A1G9RP90_9BACL</name>
<reference evidence="3 4" key="1">
    <citation type="submission" date="2016-10" db="EMBL/GenBank/DDBJ databases">
        <authorList>
            <person name="de Groot N.N."/>
        </authorList>
    </citation>
    <scope>NUCLEOTIDE SEQUENCE [LARGE SCALE GENOMIC DNA]</scope>
    <source>
        <strain evidence="3 4">CGMCC 1.10239</strain>
    </source>
</reference>
<proteinExistence type="predicted"/>
<organism evidence="3 4">
    <name type="scientific">Paenibacillus jilunlii</name>
    <dbReference type="NCBI Taxonomy" id="682956"/>
    <lineage>
        <taxon>Bacteria</taxon>
        <taxon>Bacillati</taxon>
        <taxon>Bacillota</taxon>
        <taxon>Bacilli</taxon>
        <taxon>Bacillales</taxon>
        <taxon>Paenibacillaceae</taxon>
        <taxon>Paenibacillus</taxon>
    </lineage>
</organism>
<keyword evidence="1" id="KW-0812">Transmembrane</keyword>
<feature type="domain" description="SLH" evidence="2">
    <location>
        <begin position="235"/>
        <end position="298"/>
    </location>
</feature>
<feature type="domain" description="SLH" evidence="2">
    <location>
        <begin position="100"/>
        <end position="162"/>
    </location>
</feature>
<feature type="transmembrane region" description="Helical" evidence="1">
    <location>
        <begin position="61"/>
        <end position="81"/>
    </location>
</feature>